<proteinExistence type="predicted"/>
<accession>A0A0F9AGK5</accession>
<protein>
    <submittedName>
        <fullName evidence="1">Uncharacterized protein</fullName>
    </submittedName>
</protein>
<comment type="caution">
    <text evidence="1">The sequence shown here is derived from an EMBL/GenBank/DDBJ whole genome shotgun (WGS) entry which is preliminary data.</text>
</comment>
<dbReference type="EMBL" id="LAZR01042837">
    <property type="protein sequence ID" value="KKL08550.1"/>
    <property type="molecule type" value="Genomic_DNA"/>
</dbReference>
<reference evidence="1" key="1">
    <citation type="journal article" date="2015" name="Nature">
        <title>Complex archaea that bridge the gap between prokaryotes and eukaryotes.</title>
        <authorList>
            <person name="Spang A."/>
            <person name="Saw J.H."/>
            <person name="Jorgensen S.L."/>
            <person name="Zaremba-Niedzwiedzka K."/>
            <person name="Martijn J."/>
            <person name="Lind A.E."/>
            <person name="van Eijk R."/>
            <person name="Schleper C."/>
            <person name="Guy L."/>
            <person name="Ettema T.J."/>
        </authorList>
    </citation>
    <scope>NUCLEOTIDE SEQUENCE</scope>
</reference>
<feature type="non-terminal residue" evidence="1">
    <location>
        <position position="99"/>
    </location>
</feature>
<gene>
    <name evidence="1" type="ORF">LCGC14_2574770</name>
</gene>
<organism evidence="1">
    <name type="scientific">marine sediment metagenome</name>
    <dbReference type="NCBI Taxonomy" id="412755"/>
    <lineage>
        <taxon>unclassified sequences</taxon>
        <taxon>metagenomes</taxon>
        <taxon>ecological metagenomes</taxon>
    </lineage>
</organism>
<dbReference type="AlphaFoldDB" id="A0A0F9AGK5"/>
<evidence type="ECO:0000313" key="1">
    <source>
        <dbReference type="EMBL" id="KKL08550.1"/>
    </source>
</evidence>
<sequence>MNTVVPLKTLLTFDDFWKAYPYPRRIKKLLAKAKWDAITSENGLSTRTFDKDADRYVAIELKATPAELVAGVKRYDEAIRATGIGDYGYKDDGKYICHP</sequence>
<name>A0A0F9AGK5_9ZZZZ</name>